<feature type="compositionally biased region" description="Polar residues" evidence="1">
    <location>
        <begin position="639"/>
        <end position="659"/>
    </location>
</feature>
<proteinExistence type="predicted"/>
<dbReference type="GO" id="GO:0008593">
    <property type="term" value="P:regulation of Notch signaling pathway"/>
    <property type="evidence" value="ECO:0007669"/>
    <property type="project" value="TreeGrafter"/>
</dbReference>
<protein>
    <recommendedName>
        <fullName evidence="6">Lethal giant larvae homologue 2 domain-containing protein</fullName>
    </recommendedName>
</protein>
<dbReference type="PANTHER" id="PTHR10241">
    <property type="entry name" value="LETHAL 2 GIANT LARVAE PROTEIN"/>
    <property type="match status" value="1"/>
</dbReference>
<dbReference type="AlphaFoldDB" id="A0AAD6ATK3"/>
<dbReference type="InterPro" id="IPR038717">
    <property type="entry name" value="Tc1-like_DDE_dom"/>
</dbReference>
<evidence type="ECO:0000313" key="5">
    <source>
        <dbReference type="Proteomes" id="UP001219934"/>
    </source>
</evidence>
<dbReference type="Proteomes" id="UP001219934">
    <property type="component" value="Unassembled WGS sequence"/>
</dbReference>
<dbReference type="InterPro" id="IPR036397">
    <property type="entry name" value="RNaseH_sf"/>
</dbReference>
<feature type="compositionally biased region" description="Acidic residues" evidence="1">
    <location>
        <begin position="50"/>
        <end position="60"/>
    </location>
</feature>
<feature type="domain" description="Lethal giant larvae (Lgl)-like C-terminal" evidence="2">
    <location>
        <begin position="502"/>
        <end position="621"/>
    </location>
</feature>
<gene>
    <name evidence="4" type="ORF">JOQ06_010226</name>
</gene>
<keyword evidence="5" id="KW-1185">Reference proteome</keyword>
<dbReference type="GO" id="GO:0032878">
    <property type="term" value="P:regulation of establishment or maintenance of cell polarity"/>
    <property type="evidence" value="ECO:0007669"/>
    <property type="project" value="TreeGrafter"/>
</dbReference>
<reference evidence="4" key="1">
    <citation type="submission" date="2022-11" db="EMBL/GenBank/DDBJ databases">
        <title>Chromosome-level genome of Pogonophryne albipinna.</title>
        <authorList>
            <person name="Jo E."/>
        </authorList>
    </citation>
    <scope>NUCLEOTIDE SEQUENCE</scope>
    <source>
        <strain evidence="4">SGF0006</strain>
        <tissue evidence="4">Muscle</tissue>
    </source>
</reference>
<dbReference type="Pfam" id="PF13358">
    <property type="entry name" value="DDE_3"/>
    <property type="match status" value="1"/>
</dbReference>
<dbReference type="InterPro" id="IPR013905">
    <property type="entry name" value="Lgl_C_dom"/>
</dbReference>
<evidence type="ECO:0000256" key="1">
    <source>
        <dbReference type="SAM" id="MobiDB-lite"/>
    </source>
</evidence>
<accession>A0AAD6ATK3</accession>
<feature type="region of interest" description="Disordered" evidence="1">
    <location>
        <begin position="631"/>
        <end position="686"/>
    </location>
</feature>
<dbReference type="SUPFAM" id="SSF50978">
    <property type="entry name" value="WD40 repeat-like"/>
    <property type="match status" value="1"/>
</dbReference>
<evidence type="ECO:0000259" key="2">
    <source>
        <dbReference type="Pfam" id="PF08596"/>
    </source>
</evidence>
<dbReference type="GO" id="GO:0051294">
    <property type="term" value="P:establishment of spindle orientation"/>
    <property type="evidence" value="ECO:0007669"/>
    <property type="project" value="TreeGrafter"/>
</dbReference>
<dbReference type="EMBL" id="JAPTMU010000014">
    <property type="protein sequence ID" value="KAJ4931786.1"/>
    <property type="molecule type" value="Genomic_DNA"/>
</dbReference>
<dbReference type="GO" id="GO:0030864">
    <property type="term" value="C:cortical actin cytoskeleton"/>
    <property type="evidence" value="ECO:0007669"/>
    <property type="project" value="TreeGrafter"/>
</dbReference>
<dbReference type="InterPro" id="IPR036322">
    <property type="entry name" value="WD40_repeat_dom_sf"/>
</dbReference>
<dbReference type="GO" id="GO:0030866">
    <property type="term" value="P:cortical actin cytoskeleton organization"/>
    <property type="evidence" value="ECO:0007669"/>
    <property type="project" value="TreeGrafter"/>
</dbReference>
<dbReference type="GO" id="GO:0005096">
    <property type="term" value="F:GTPase activator activity"/>
    <property type="evidence" value="ECO:0007669"/>
    <property type="project" value="TreeGrafter"/>
</dbReference>
<evidence type="ECO:0000313" key="4">
    <source>
        <dbReference type="EMBL" id="KAJ4931786.1"/>
    </source>
</evidence>
<name>A0AAD6ATK3_9TELE</name>
<feature type="region of interest" description="Disordered" evidence="1">
    <location>
        <begin position="40"/>
        <end position="61"/>
    </location>
</feature>
<dbReference type="Gene3D" id="3.30.420.10">
    <property type="entry name" value="Ribonuclease H-like superfamily/Ribonuclease H"/>
    <property type="match status" value="1"/>
</dbReference>
<dbReference type="GO" id="GO:0005886">
    <property type="term" value="C:plasma membrane"/>
    <property type="evidence" value="ECO:0007669"/>
    <property type="project" value="TreeGrafter"/>
</dbReference>
<feature type="domain" description="Tc1-like transposase DDE" evidence="3">
    <location>
        <begin position="69"/>
        <end position="163"/>
    </location>
</feature>
<sequence length="738" mass="81719">MHFVFYRHEDGTVRFWDASGVALTPLYKLSTANVFHTDCDPCDEPHDPSDDPDMQQEEEWPPFRKGPGRLILVKERMNGAMYREILSDNLLPSARALKMKRGWVFQHDNDPKHTTRATKEWLRKKHFKVLEWPSQSPDLNPIENLWRELKVRVAQQQPQNITALEEICMEEWAKIPATVGCFDPYSDDPRLGIQKISLCKYSNKLLVAGTAGQVIVLGLSDERSEHTVDVSVVDLLQDREGFTWKGHDRLEPRLKPPPFPPGFQPQVLVQCMPPASVTAVALHAEWNLISFGTSHGFGLFDYHRRNAVLARCTLHPNDSLAMEGPLSRVKSLKKSLRQSFRRIRKSRVSGKKRPIATPTSKVQEANAALAEQEDVAPIQRRIEPRSADDSLSGVVRCLCFADTFLRDGTHHGATLWAGTNSGSVYAYALEVPGVGSGRVCERGGAGESSVCVEAVLGKEIQLMHRAPVVSISVLDGRGKPLPDPYEASQDLSIAPDMSNAHSVLIASEEQLKVFSLPKVSAKTKFKLTAHEGCRVRKVALVVFGSTAQEDYSEHTLVCLTNLGDMHLFTIPGLRPQVRHDCIRKEDISGIASCVFTKNGQGFYLVSPSEYERFSLSAKVVTEALCSVQLDRPLEHTPASDGSTTQANGTHKNQMGQAEGQTEEPPIALSSPLMDPPLSSPLMDTPLDSPLSCADLTLDSTGEITVEDVRDFLTTVDEAENNLKNIKEEEGRSTGILIN</sequence>
<dbReference type="Pfam" id="PF08596">
    <property type="entry name" value="Lgl_C"/>
    <property type="match status" value="1"/>
</dbReference>
<dbReference type="PANTHER" id="PTHR10241:SF21">
    <property type="entry name" value="LETHAL(2) GIANT LARVAE PROTEIN HOMOLOG 1"/>
    <property type="match status" value="1"/>
</dbReference>
<feature type="compositionally biased region" description="Basic and acidic residues" evidence="1">
    <location>
        <begin position="40"/>
        <end position="49"/>
    </location>
</feature>
<dbReference type="GO" id="GO:0003676">
    <property type="term" value="F:nucleic acid binding"/>
    <property type="evidence" value="ECO:0007669"/>
    <property type="project" value="InterPro"/>
</dbReference>
<evidence type="ECO:0008006" key="6">
    <source>
        <dbReference type="Google" id="ProtNLM"/>
    </source>
</evidence>
<organism evidence="4 5">
    <name type="scientific">Pogonophryne albipinna</name>
    <dbReference type="NCBI Taxonomy" id="1090488"/>
    <lineage>
        <taxon>Eukaryota</taxon>
        <taxon>Metazoa</taxon>
        <taxon>Chordata</taxon>
        <taxon>Craniata</taxon>
        <taxon>Vertebrata</taxon>
        <taxon>Euteleostomi</taxon>
        <taxon>Actinopterygii</taxon>
        <taxon>Neopterygii</taxon>
        <taxon>Teleostei</taxon>
        <taxon>Neoteleostei</taxon>
        <taxon>Acanthomorphata</taxon>
        <taxon>Eupercaria</taxon>
        <taxon>Perciformes</taxon>
        <taxon>Notothenioidei</taxon>
        <taxon>Pogonophryne</taxon>
    </lineage>
</organism>
<evidence type="ECO:0000259" key="3">
    <source>
        <dbReference type="Pfam" id="PF13358"/>
    </source>
</evidence>
<comment type="caution">
    <text evidence="4">The sequence shown here is derived from an EMBL/GenBank/DDBJ whole genome shotgun (WGS) entry which is preliminary data.</text>
</comment>
<dbReference type="GO" id="GO:0045159">
    <property type="term" value="F:myosin II binding"/>
    <property type="evidence" value="ECO:0007669"/>
    <property type="project" value="TreeGrafter"/>
</dbReference>
<dbReference type="GO" id="GO:0006893">
    <property type="term" value="P:Golgi to plasma membrane transport"/>
    <property type="evidence" value="ECO:0007669"/>
    <property type="project" value="TreeGrafter"/>
</dbReference>